<dbReference type="AlphaFoldDB" id="A0A9D9GVG8"/>
<reference evidence="6" key="1">
    <citation type="submission" date="2020-10" db="EMBL/GenBank/DDBJ databases">
        <authorList>
            <person name="Gilroy R."/>
        </authorList>
    </citation>
    <scope>NUCLEOTIDE SEQUENCE</scope>
    <source>
        <strain evidence="6">15467</strain>
    </source>
</reference>
<dbReference type="EC" id="3.5.4.5" evidence="6"/>
<sequence>MERNFTIRYEEYASSSLLRPEEKRLLDAAIEAADGSYAPYSHFNVGAAVQMENGAVISSANQENAAYPSGICAERSALFYAHSKYPDMAIVAIAIAAKCNGKVTQTPTYPCGACRQVLQESQLRGGKNIKIIIGSATKVQVLDSVSRLLPFAFDNLPQEAAGPESENKKG</sequence>
<keyword evidence="3 6" id="KW-0378">Hydrolase</keyword>
<evidence type="ECO:0000259" key="5">
    <source>
        <dbReference type="PROSITE" id="PS51747"/>
    </source>
</evidence>
<evidence type="ECO:0000256" key="1">
    <source>
        <dbReference type="ARBA" id="ARBA00006576"/>
    </source>
</evidence>
<dbReference type="InterPro" id="IPR016193">
    <property type="entry name" value="Cytidine_deaminase-like"/>
</dbReference>
<keyword evidence="2" id="KW-0479">Metal-binding</keyword>
<evidence type="ECO:0000256" key="3">
    <source>
        <dbReference type="ARBA" id="ARBA00022801"/>
    </source>
</evidence>
<proteinExistence type="inferred from homology"/>
<accession>A0A9D9GVG8</accession>
<evidence type="ECO:0000256" key="2">
    <source>
        <dbReference type="ARBA" id="ARBA00022723"/>
    </source>
</evidence>
<dbReference type="GO" id="GO:0008270">
    <property type="term" value="F:zinc ion binding"/>
    <property type="evidence" value="ECO:0007669"/>
    <property type="project" value="InterPro"/>
</dbReference>
<dbReference type="Gene3D" id="3.40.140.10">
    <property type="entry name" value="Cytidine Deaminase, domain 2"/>
    <property type="match status" value="1"/>
</dbReference>
<dbReference type="InterPro" id="IPR016192">
    <property type="entry name" value="APOBEC/CMP_deaminase_Zn-bd"/>
</dbReference>
<dbReference type="EMBL" id="JADINB010000043">
    <property type="protein sequence ID" value="MBO8428675.1"/>
    <property type="molecule type" value="Genomic_DNA"/>
</dbReference>
<keyword evidence="4" id="KW-0862">Zinc</keyword>
<evidence type="ECO:0000313" key="7">
    <source>
        <dbReference type="Proteomes" id="UP000823635"/>
    </source>
</evidence>
<dbReference type="GO" id="GO:0042802">
    <property type="term" value="F:identical protein binding"/>
    <property type="evidence" value="ECO:0007669"/>
    <property type="project" value="UniProtKB-ARBA"/>
</dbReference>
<comment type="similarity">
    <text evidence="1">Belongs to the cytidine and deoxycytidylate deaminase family.</text>
</comment>
<dbReference type="PROSITE" id="PS51747">
    <property type="entry name" value="CYT_DCMP_DEAMINASES_2"/>
    <property type="match status" value="1"/>
</dbReference>
<organism evidence="6 7">
    <name type="scientific">Candidatus Egerieousia excrementavium</name>
    <dbReference type="NCBI Taxonomy" id="2840778"/>
    <lineage>
        <taxon>Bacteria</taxon>
        <taxon>Pseudomonadati</taxon>
        <taxon>Bacteroidota</taxon>
        <taxon>Bacteroidia</taxon>
        <taxon>Bacteroidales</taxon>
        <taxon>Candidatus Egerieousia</taxon>
    </lineage>
</organism>
<dbReference type="PROSITE" id="PS00903">
    <property type="entry name" value="CYT_DCMP_DEAMINASES_1"/>
    <property type="match status" value="1"/>
</dbReference>
<dbReference type="GO" id="GO:0005829">
    <property type="term" value="C:cytosol"/>
    <property type="evidence" value="ECO:0007669"/>
    <property type="project" value="TreeGrafter"/>
</dbReference>
<dbReference type="GO" id="GO:0055086">
    <property type="term" value="P:nucleobase-containing small molecule metabolic process"/>
    <property type="evidence" value="ECO:0007669"/>
    <property type="project" value="UniProtKB-ARBA"/>
</dbReference>
<gene>
    <name evidence="6" type="ORF">IAC68_01925</name>
</gene>
<dbReference type="GO" id="GO:0072527">
    <property type="term" value="P:pyrimidine-containing compound metabolic process"/>
    <property type="evidence" value="ECO:0007669"/>
    <property type="project" value="UniProtKB-ARBA"/>
</dbReference>
<dbReference type="InterPro" id="IPR050202">
    <property type="entry name" value="Cyt/Deoxycyt_deaminase"/>
</dbReference>
<dbReference type="Proteomes" id="UP000823635">
    <property type="component" value="Unassembled WGS sequence"/>
</dbReference>
<dbReference type="Pfam" id="PF00383">
    <property type="entry name" value="dCMP_cyt_deam_1"/>
    <property type="match status" value="1"/>
</dbReference>
<dbReference type="SUPFAM" id="SSF53927">
    <property type="entry name" value="Cytidine deaminase-like"/>
    <property type="match status" value="1"/>
</dbReference>
<protein>
    <submittedName>
        <fullName evidence="6">Cytidine deaminase</fullName>
        <ecNumber evidence="6">3.5.4.5</ecNumber>
    </submittedName>
</protein>
<comment type="caution">
    <text evidence="6">The sequence shown here is derived from an EMBL/GenBank/DDBJ whole genome shotgun (WGS) entry which is preliminary data.</text>
</comment>
<dbReference type="GO" id="GO:0004126">
    <property type="term" value="F:cytidine deaminase activity"/>
    <property type="evidence" value="ECO:0007669"/>
    <property type="project" value="UniProtKB-EC"/>
</dbReference>
<evidence type="ECO:0000313" key="6">
    <source>
        <dbReference type="EMBL" id="MBO8428675.1"/>
    </source>
</evidence>
<dbReference type="PANTHER" id="PTHR11644:SF2">
    <property type="entry name" value="CYTIDINE DEAMINASE"/>
    <property type="match status" value="1"/>
</dbReference>
<dbReference type="NCBIfam" id="NF004064">
    <property type="entry name" value="PRK05578.1"/>
    <property type="match status" value="1"/>
</dbReference>
<evidence type="ECO:0000256" key="4">
    <source>
        <dbReference type="ARBA" id="ARBA00022833"/>
    </source>
</evidence>
<feature type="domain" description="CMP/dCMP-type deaminase" evidence="5">
    <location>
        <begin position="20"/>
        <end position="156"/>
    </location>
</feature>
<dbReference type="PANTHER" id="PTHR11644">
    <property type="entry name" value="CYTIDINE DEAMINASE"/>
    <property type="match status" value="1"/>
</dbReference>
<dbReference type="CDD" id="cd01283">
    <property type="entry name" value="cytidine_deaminase"/>
    <property type="match status" value="1"/>
</dbReference>
<name>A0A9D9GVG8_9BACT</name>
<dbReference type="InterPro" id="IPR002125">
    <property type="entry name" value="CMP_dCMP_dom"/>
</dbReference>
<reference evidence="6" key="2">
    <citation type="journal article" date="2021" name="PeerJ">
        <title>Extensive microbial diversity within the chicken gut microbiome revealed by metagenomics and culture.</title>
        <authorList>
            <person name="Gilroy R."/>
            <person name="Ravi A."/>
            <person name="Getino M."/>
            <person name="Pursley I."/>
            <person name="Horton D.L."/>
            <person name="Alikhan N.F."/>
            <person name="Baker D."/>
            <person name="Gharbi K."/>
            <person name="Hall N."/>
            <person name="Watson M."/>
            <person name="Adriaenssens E.M."/>
            <person name="Foster-Nyarko E."/>
            <person name="Jarju S."/>
            <person name="Secka A."/>
            <person name="Antonio M."/>
            <person name="Oren A."/>
            <person name="Chaudhuri R.R."/>
            <person name="La Ragione R."/>
            <person name="Hildebrand F."/>
            <person name="Pallen M.J."/>
        </authorList>
    </citation>
    <scope>NUCLEOTIDE SEQUENCE</scope>
    <source>
        <strain evidence="6">15467</strain>
    </source>
</reference>